<dbReference type="AlphaFoldDB" id="A0A0W0U6J7"/>
<dbReference type="Proteomes" id="UP000251942">
    <property type="component" value="Unassembled WGS sequence"/>
</dbReference>
<accession>A0A0W0U6J7</accession>
<dbReference type="Proteomes" id="UP000054698">
    <property type="component" value="Unassembled WGS sequence"/>
</dbReference>
<proteinExistence type="predicted"/>
<name>A0A0W0U6J7_9GAMM</name>
<reference evidence="2 4" key="2">
    <citation type="submission" date="2018-06" db="EMBL/GenBank/DDBJ databases">
        <authorList>
            <consortium name="Pathogen Informatics"/>
            <person name="Doyle S."/>
        </authorList>
    </citation>
    <scope>NUCLEOTIDE SEQUENCE [LARGE SCALE GENOMIC DNA]</scope>
    <source>
        <strain evidence="2 4">NCTC12022</strain>
    </source>
</reference>
<keyword evidence="3" id="KW-1185">Reference proteome</keyword>
<dbReference type="EMBL" id="LNYB01000014">
    <property type="protein sequence ID" value="KTD03666.1"/>
    <property type="molecule type" value="Genomic_DNA"/>
</dbReference>
<evidence type="ECO:0000313" key="1">
    <source>
        <dbReference type="EMBL" id="KTD03666.1"/>
    </source>
</evidence>
<organism evidence="1 3">
    <name type="scientific">Legionella feeleii</name>
    <dbReference type="NCBI Taxonomy" id="453"/>
    <lineage>
        <taxon>Bacteria</taxon>
        <taxon>Pseudomonadati</taxon>
        <taxon>Pseudomonadota</taxon>
        <taxon>Gammaproteobacteria</taxon>
        <taxon>Legionellales</taxon>
        <taxon>Legionellaceae</taxon>
        <taxon>Legionella</taxon>
    </lineage>
</organism>
<evidence type="ECO:0000313" key="3">
    <source>
        <dbReference type="Proteomes" id="UP000054698"/>
    </source>
</evidence>
<dbReference type="RefSeq" id="WP_058443630.1">
    <property type="nucleotide sequence ID" value="NZ_CAAAHT010000025.1"/>
</dbReference>
<dbReference type="EMBL" id="UASS01000001">
    <property type="protein sequence ID" value="SPX59247.1"/>
    <property type="molecule type" value="Genomic_DNA"/>
</dbReference>
<evidence type="ECO:0000313" key="2">
    <source>
        <dbReference type="EMBL" id="SPX59247.1"/>
    </source>
</evidence>
<gene>
    <name evidence="1" type="ORF">Lfee_0412</name>
    <name evidence="2" type="ORF">NCTC12022_00068</name>
</gene>
<reference evidence="1 3" key="1">
    <citation type="submission" date="2015-11" db="EMBL/GenBank/DDBJ databases">
        <title>Genomic analysis of 38 Legionella species identifies large and diverse effector repertoires.</title>
        <authorList>
            <person name="Burstein D."/>
            <person name="Amaro F."/>
            <person name="Zusman T."/>
            <person name="Lifshitz Z."/>
            <person name="Cohen O."/>
            <person name="Gilbert J.A."/>
            <person name="Pupko T."/>
            <person name="Shuman H.A."/>
            <person name="Segal G."/>
        </authorList>
    </citation>
    <scope>NUCLEOTIDE SEQUENCE [LARGE SCALE GENOMIC DNA]</scope>
    <source>
        <strain evidence="1 3">WO-44C</strain>
    </source>
</reference>
<sequence>MVFKIKRAAPFLFNRWVSHAKQRYPDYSFQANTETLVNDLTFALAKSLELIWRKENQTKRDVPEWCGGFLLEAAASALNVQWSQEYICKQTPEYKELFFLKTVTQYLKMDTVASKKVEALYNHLLTKQTNTIEQDDSKNEKIVDLKKFKKNKYPNNLFKNRIVNYLESIFFEKHFLIFSDILKNKFPLPLADFFSDEEMMKLVDAVRR</sequence>
<dbReference type="PATRIC" id="fig|453.4.peg.447"/>
<dbReference type="OrthoDB" id="5653347at2"/>
<evidence type="ECO:0000313" key="4">
    <source>
        <dbReference type="Proteomes" id="UP000251942"/>
    </source>
</evidence>
<protein>
    <submittedName>
        <fullName evidence="1">Uncharacterized protein</fullName>
    </submittedName>
</protein>